<dbReference type="EMBL" id="FUKJ01000138">
    <property type="protein sequence ID" value="SJM91419.1"/>
    <property type="molecule type" value="Genomic_DNA"/>
</dbReference>
<dbReference type="AlphaFoldDB" id="A0A1R4H5F3"/>
<dbReference type="Proteomes" id="UP000195442">
    <property type="component" value="Unassembled WGS sequence"/>
</dbReference>
<accession>A0A1R4H5F3</accession>
<name>A0A1R4H5F3_9GAMM</name>
<proteinExistence type="predicted"/>
<keyword evidence="2" id="KW-1185">Reference proteome</keyword>
<evidence type="ECO:0000313" key="1">
    <source>
        <dbReference type="EMBL" id="SJM91419.1"/>
    </source>
</evidence>
<protein>
    <submittedName>
        <fullName evidence="1">Uncharacterized protein</fullName>
    </submittedName>
</protein>
<sequence>MVYLSINTACICVAHDNKAKLNTTITGTAILDNTTLRNYSVTTAQYF</sequence>
<gene>
    <name evidence="1" type="ORF">CRENPOLYSF2_2220006</name>
</gene>
<reference evidence="2" key="1">
    <citation type="submission" date="2017-02" db="EMBL/GenBank/DDBJ databases">
        <authorList>
            <person name="Daims H."/>
        </authorList>
    </citation>
    <scope>NUCLEOTIDE SEQUENCE [LARGE SCALE GENOMIC DNA]</scope>
</reference>
<organism evidence="1 2">
    <name type="scientific">Crenothrix polyspora</name>
    <dbReference type="NCBI Taxonomy" id="360316"/>
    <lineage>
        <taxon>Bacteria</taxon>
        <taxon>Pseudomonadati</taxon>
        <taxon>Pseudomonadota</taxon>
        <taxon>Gammaproteobacteria</taxon>
        <taxon>Methylococcales</taxon>
        <taxon>Crenotrichaceae</taxon>
        <taxon>Crenothrix</taxon>
    </lineage>
</organism>
<evidence type="ECO:0000313" key="2">
    <source>
        <dbReference type="Proteomes" id="UP000195442"/>
    </source>
</evidence>